<accession>A0ABS7U8Y4</accession>
<dbReference type="EMBL" id="JAIQZJ010000001">
    <property type="protein sequence ID" value="MBZ5737440.1"/>
    <property type="molecule type" value="Genomic_DNA"/>
</dbReference>
<dbReference type="Proteomes" id="UP000780875">
    <property type="component" value="Unassembled WGS sequence"/>
</dbReference>
<evidence type="ECO:0000256" key="1">
    <source>
        <dbReference type="SAM" id="SignalP"/>
    </source>
</evidence>
<keyword evidence="1" id="KW-0732">Signal</keyword>
<keyword evidence="3" id="KW-1185">Reference proteome</keyword>
<organism evidence="2 3">
    <name type="scientific">Nocardioides mangrovi</name>
    <dbReference type="NCBI Taxonomy" id="2874580"/>
    <lineage>
        <taxon>Bacteria</taxon>
        <taxon>Bacillati</taxon>
        <taxon>Actinomycetota</taxon>
        <taxon>Actinomycetes</taxon>
        <taxon>Propionibacteriales</taxon>
        <taxon>Nocardioidaceae</taxon>
        <taxon>Nocardioides</taxon>
    </lineage>
</organism>
<feature type="chain" id="PRO_5047054746" description="Secreted protein" evidence="1">
    <location>
        <begin position="37"/>
        <end position="178"/>
    </location>
</feature>
<proteinExistence type="predicted"/>
<comment type="caution">
    <text evidence="2">The sequence shown here is derived from an EMBL/GenBank/DDBJ whole genome shotgun (WGS) entry which is preliminary data.</text>
</comment>
<dbReference type="RefSeq" id="WP_224121791.1">
    <property type="nucleotide sequence ID" value="NZ_JAIQZJ010000001.1"/>
</dbReference>
<evidence type="ECO:0000313" key="3">
    <source>
        <dbReference type="Proteomes" id="UP000780875"/>
    </source>
</evidence>
<evidence type="ECO:0008006" key="4">
    <source>
        <dbReference type="Google" id="ProtNLM"/>
    </source>
</evidence>
<reference evidence="2 3" key="1">
    <citation type="submission" date="2021-09" db="EMBL/GenBank/DDBJ databases">
        <title>Whole genome sequence of Nocardioides sp. GBK3QG-3.</title>
        <authorList>
            <person name="Tuo L."/>
        </authorList>
    </citation>
    <scope>NUCLEOTIDE SEQUENCE [LARGE SCALE GENOMIC DNA]</scope>
    <source>
        <strain evidence="2 3">GBK3QG-3</strain>
    </source>
</reference>
<feature type="signal peptide" evidence="1">
    <location>
        <begin position="1"/>
        <end position="36"/>
    </location>
</feature>
<protein>
    <recommendedName>
        <fullName evidence="4">Secreted protein</fullName>
    </recommendedName>
</protein>
<sequence length="178" mass="19180">MTSLGLSRLAKGLLAALTMTALTLGLLGAAVAPAQAAPGKVVTIKGIHVIHTHRQADRWLGRTSQDFRDYVVGRSKVVQRQEKQAGGSPSCVKQAGVVVTKYDTLGYATGAEGSCGGAATLYTDYADGRRHGGSWRMVKATQDSFYCPVLKRFEVPSALVGTSCYSPKRHKEIRYHQR</sequence>
<name>A0ABS7U8Y4_9ACTN</name>
<evidence type="ECO:0000313" key="2">
    <source>
        <dbReference type="EMBL" id="MBZ5737440.1"/>
    </source>
</evidence>
<gene>
    <name evidence="2" type="ORF">K8U61_04640</name>
</gene>